<proteinExistence type="predicted"/>
<evidence type="ECO:0000313" key="4">
    <source>
        <dbReference type="Proteomes" id="UP000248817"/>
    </source>
</evidence>
<name>A0A2V5JAX1_9EURO</name>
<protein>
    <recommendedName>
        <fullName evidence="2">DUF7136 domain-containing protein</fullName>
    </recommendedName>
</protein>
<dbReference type="AlphaFoldDB" id="A0A2V5JAX1"/>
<reference evidence="3 4" key="1">
    <citation type="submission" date="2018-02" db="EMBL/GenBank/DDBJ databases">
        <title>The genomes of Aspergillus section Nigri reveals drivers in fungal speciation.</title>
        <authorList>
            <consortium name="DOE Joint Genome Institute"/>
            <person name="Vesth T.C."/>
            <person name="Nybo J."/>
            <person name="Theobald S."/>
            <person name="Brandl J."/>
            <person name="Frisvad J.C."/>
            <person name="Nielsen K.F."/>
            <person name="Lyhne E.K."/>
            <person name="Kogle M.E."/>
            <person name="Kuo A."/>
            <person name="Riley R."/>
            <person name="Clum A."/>
            <person name="Nolan M."/>
            <person name="Lipzen A."/>
            <person name="Salamov A."/>
            <person name="Henrissat B."/>
            <person name="Wiebenga A."/>
            <person name="De vries R.P."/>
            <person name="Grigoriev I.V."/>
            <person name="Mortensen U.H."/>
            <person name="Andersen M.R."/>
            <person name="Baker S.E."/>
        </authorList>
    </citation>
    <scope>NUCLEOTIDE SEQUENCE [LARGE SCALE GENOMIC DNA]</scope>
    <source>
        <strain evidence="3 4">CBS 114.80</strain>
    </source>
</reference>
<keyword evidence="4" id="KW-1185">Reference proteome</keyword>
<dbReference type="InterPro" id="IPR055560">
    <property type="entry name" value="DUF7136"/>
</dbReference>
<evidence type="ECO:0000256" key="1">
    <source>
        <dbReference type="SAM" id="Phobius"/>
    </source>
</evidence>
<keyword evidence="1" id="KW-0812">Transmembrane</keyword>
<evidence type="ECO:0000313" key="3">
    <source>
        <dbReference type="EMBL" id="PYI35737.1"/>
    </source>
</evidence>
<keyword evidence="1" id="KW-1133">Transmembrane helix</keyword>
<evidence type="ECO:0000259" key="2">
    <source>
        <dbReference type="Pfam" id="PF23584"/>
    </source>
</evidence>
<dbReference type="Proteomes" id="UP000248817">
    <property type="component" value="Unassembled WGS sequence"/>
</dbReference>
<gene>
    <name evidence="3" type="ORF">BP00DRAFT_442524</name>
</gene>
<dbReference type="Pfam" id="PF23584">
    <property type="entry name" value="DUF7136"/>
    <property type="match status" value="1"/>
</dbReference>
<organism evidence="3 4">
    <name type="scientific">Aspergillus indologenus CBS 114.80</name>
    <dbReference type="NCBI Taxonomy" id="1450541"/>
    <lineage>
        <taxon>Eukaryota</taxon>
        <taxon>Fungi</taxon>
        <taxon>Dikarya</taxon>
        <taxon>Ascomycota</taxon>
        <taxon>Pezizomycotina</taxon>
        <taxon>Eurotiomycetes</taxon>
        <taxon>Eurotiomycetidae</taxon>
        <taxon>Eurotiales</taxon>
        <taxon>Aspergillaceae</taxon>
        <taxon>Aspergillus</taxon>
        <taxon>Aspergillus subgen. Circumdati</taxon>
    </lineage>
</organism>
<accession>A0A2V5JAX1</accession>
<feature type="transmembrane region" description="Helical" evidence="1">
    <location>
        <begin position="130"/>
        <end position="150"/>
    </location>
</feature>
<sequence length="154" mass="16485">MLIASPEYPPRSHSQKALREIHIPAMHFSPTRKLGFLGVLVTIAHVVEVDLVFLRNETYPPADWFADVNSAGRDTCVVTANSTATPAPHRIAIDKDSAESMAAVQHLRLCDGLNPPDDCSREENGAPQQLVGLGGSCFLAAVGVVGFALLQMAP</sequence>
<keyword evidence="1" id="KW-0472">Membrane</keyword>
<dbReference type="EMBL" id="KZ825468">
    <property type="protein sequence ID" value="PYI35737.1"/>
    <property type="molecule type" value="Genomic_DNA"/>
</dbReference>
<feature type="domain" description="DUF7136" evidence="2">
    <location>
        <begin position="69"/>
        <end position="119"/>
    </location>
</feature>